<evidence type="ECO:0000256" key="3">
    <source>
        <dbReference type="ARBA" id="ARBA00022692"/>
    </source>
</evidence>
<dbReference type="PANTHER" id="PTHR43731">
    <property type="entry name" value="RHOMBOID PROTEASE"/>
    <property type="match status" value="1"/>
</dbReference>
<feature type="transmembrane region" description="Helical" evidence="8">
    <location>
        <begin position="236"/>
        <end position="256"/>
    </location>
</feature>
<evidence type="ECO:0000256" key="8">
    <source>
        <dbReference type="SAM" id="Phobius"/>
    </source>
</evidence>
<dbReference type="InterPro" id="IPR050925">
    <property type="entry name" value="Rhomboid_protease_S54"/>
</dbReference>
<comment type="caution">
    <text evidence="10">The sequence shown here is derived from an EMBL/GenBank/DDBJ whole genome shotgun (WGS) entry which is preliminary data.</text>
</comment>
<dbReference type="Proteomes" id="UP001138793">
    <property type="component" value="Unassembled WGS sequence"/>
</dbReference>
<evidence type="ECO:0000256" key="4">
    <source>
        <dbReference type="ARBA" id="ARBA00022801"/>
    </source>
</evidence>
<keyword evidence="5 8" id="KW-1133">Transmembrane helix</keyword>
<feature type="domain" description="Peptidase S54 rhomboid" evidence="9">
    <location>
        <begin position="227"/>
        <end position="361"/>
    </location>
</feature>
<feature type="repeat" description="TPR" evidence="7">
    <location>
        <begin position="466"/>
        <end position="499"/>
    </location>
</feature>
<dbReference type="GO" id="GO:0006508">
    <property type="term" value="P:proteolysis"/>
    <property type="evidence" value="ECO:0007669"/>
    <property type="project" value="UniProtKB-KW"/>
</dbReference>
<evidence type="ECO:0000256" key="7">
    <source>
        <dbReference type="PROSITE-ProRule" id="PRU00339"/>
    </source>
</evidence>
<protein>
    <submittedName>
        <fullName evidence="10">Rhomboid protease GluP</fullName>
        <ecNumber evidence="10">3.4.21.105</ecNumber>
    </submittedName>
</protein>
<evidence type="ECO:0000313" key="11">
    <source>
        <dbReference type="Proteomes" id="UP001138793"/>
    </source>
</evidence>
<proteinExistence type="inferred from homology"/>
<dbReference type="OrthoDB" id="9813074at2"/>
<dbReference type="RefSeq" id="WP_149473969.1">
    <property type="nucleotide sequence ID" value="NZ_JAGGMB010000007.1"/>
</dbReference>
<evidence type="ECO:0000256" key="5">
    <source>
        <dbReference type="ARBA" id="ARBA00022989"/>
    </source>
</evidence>
<comment type="subcellular location">
    <subcellularLocation>
        <location evidence="1">Membrane</location>
        <topology evidence="1">Multi-pass membrane protein</topology>
    </subcellularLocation>
</comment>
<evidence type="ECO:0000256" key="2">
    <source>
        <dbReference type="ARBA" id="ARBA00009045"/>
    </source>
</evidence>
<dbReference type="SMART" id="SM00028">
    <property type="entry name" value="TPR"/>
    <property type="match status" value="2"/>
</dbReference>
<evidence type="ECO:0000259" key="9">
    <source>
        <dbReference type="Pfam" id="PF01694"/>
    </source>
</evidence>
<dbReference type="Pfam" id="PF01694">
    <property type="entry name" value="Rhomboid"/>
    <property type="match status" value="1"/>
</dbReference>
<keyword evidence="11" id="KW-1185">Reference proteome</keyword>
<evidence type="ECO:0000256" key="1">
    <source>
        <dbReference type="ARBA" id="ARBA00004141"/>
    </source>
</evidence>
<keyword evidence="4 10" id="KW-0378">Hydrolase</keyword>
<dbReference type="EC" id="3.4.21.105" evidence="10"/>
<feature type="transmembrane region" description="Helical" evidence="8">
    <location>
        <begin position="372"/>
        <end position="390"/>
    </location>
</feature>
<feature type="transmembrane region" description="Helical" evidence="8">
    <location>
        <begin position="344"/>
        <end position="360"/>
    </location>
</feature>
<reference evidence="10" key="1">
    <citation type="submission" date="2021-03" db="EMBL/GenBank/DDBJ databases">
        <title>Genomic Encyclopedia of Type Strains, Phase IV (KMG-IV): sequencing the most valuable type-strain genomes for metagenomic binning, comparative biology and taxonomic classification.</title>
        <authorList>
            <person name="Goeker M."/>
        </authorList>
    </citation>
    <scope>NUCLEOTIDE SEQUENCE</scope>
    <source>
        <strain evidence="10">DSM 107338</strain>
    </source>
</reference>
<dbReference type="InterPro" id="IPR022764">
    <property type="entry name" value="Peptidase_S54_rhomboid_dom"/>
</dbReference>
<keyword evidence="3 8" id="KW-0812">Transmembrane</keyword>
<organism evidence="10 11">
    <name type="scientific">Oceanobacillus polygoni</name>
    <dbReference type="NCBI Taxonomy" id="1235259"/>
    <lineage>
        <taxon>Bacteria</taxon>
        <taxon>Bacillati</taxon>
        <taxon>Bacillota</taxon>
        <taxon>Bacilli</taxon>
        <taxon>Bacillales</taxon>
        <taxon>Bacillaceae</taxon>
        <taxon>Oceanobacillus</taxon>
    </lineage>
</organism>
<keyword evidence="6 8" id="KW-0472">Membrane</keyword>
<feature type="transmembrane region" description="Helical" evidence="8">
    <location>
        <begin position="268"/>
        <end position="286"/>
    </location>
</feature>
<dbReference type="SUPFAM" id="SSF48452">
    <property type="entry name" value="TPR-like"/>
    <property type="match status" value="1"/>
</dbReference>
<dbReference type="SUPFAM" id="SSF144091">
    <property type="entry name" value="Rhomboid-like"/>
    <property type="match status" value="1"/>
</dbReference>
<dbReference type="InterPro" id="IPR011990">
    <property type="entry name" value="TPR-like_helical_dom_sf"/>
</dbReference>
<keyword evidence="10" id="KW-0645">Protease</keyword>
<evidence type="ECO:0000256" key="6">
    <source>
        <dbReference type="ARBA" id="ARBA00023136"/>
    </source>
</evidence>
<evidence type="ECO:0000313" key="10">
    <source>
        <dbReference type="EMBL" id="MBP2078191.1"/>
    </source>
</evidence>
<comment type="similarity">
    <text evidence="2">Belongs to the peptidase S54 family.</text>
</comment>
<dbReference type="PROSITE" id="PS50293">
    <property type="entry name" value="TPR_REGION"/>
    <property type="match status" value="1"/>
</dbReference>
<feature type="transmembrane region" description="Helical" evidence="8">
    <location>
        <begin position="185"/>
        <end position="201"/>
    </location>
</feature>
<dbReference type="Pfam" id="PF13181">
    <property type="entry name" value="TPR_8"/>
    <property type="match status" value="2"/>
</dbReference>
<gene>
    <name evidence="10" type="ORF">J2Z64_002448</name>
</gene>
<dbReference type="Gene3D" id="1.20.1540.10">
    <property type="entry name" value="Rhomboid-like"/>
    <property type="match status" value="1"/>
</dbReference>
<dbReference type="PROSITE" id="PS50005">
    <property type="entry name" value="TPR"/>
    <property type="match status" value="1"/>
</dbReference>
<dbReference type="GO" id="GO:0016020">
    <property type="term" value="C:membrane"/>
    <property type="evidence" value="ECO:0007669"/>
    <property type="project" value="UniProtKB-SubCell"/>
</dbReference>
<dbReference type="EMBL" id="JAGGMB010000007">
    <property type="protein sequence ID" value="MBP2078191.1"/>
    <property type="molecule type" value="Genomic_DNA"/>
</dbReference>
<name>A0A9X1CCM2_9BACI</name>
<dbReference type="PANTHER" id="PTHR43731:SF14">
    <property type="entry name" value="PRESENILIN-ASSOCIATED RHOMBOID-LIKE PROTEIN, MITOCHONDRIAL"/>
    <property type="match status" value="1"/>
</dbReference>
<feature type="transmembrane region" description="Helical" evidence="8">
    <location>
        <begin position="319"/>
        <end position="338"/>
    </location>
</feature>
<dbReference type="AlphaFoldDB" id="A0A9X1CCM2"/>
<sequence length="515" mass="58861">MYLDDQYKLYHTAYELVSKHQFDILHIDHNASEIWLKKYGNKRSQVVRLIQKGFDWKNHLKHDVALVFQKVKAMKKLLASKHIEIHNVYISSHVPVDDWEGLKKPMQLKEKNPLKMKLYYLDDEGYRGELERLQADLAVQLMTIPDDVDEQQKEQDVQNYKVYLTEALENKHKEVENVFSFGKPYFTYLLIAINVFLFILLERNGGSTSIDTLIDMGAKYNPSIIEGEWWRIVSSMFLHIGFLHLLMNMLAVYYLGTAIERIFGRMRFLFIYFLAGIGGGLASFAFTTNVSAGASGAIFGLFGALLFFGIIYKRIFFQTMGTNILIILLINIVLGFSIEQIDMGAHIGGLLAGFLASAMIHLPKKKNIKTQCIGFIAYAILIVGLVIFGLNSNMNNQSYYLIQIEQLLLDNQFEEVVPVATDALEIDGDMQGLILFQRSYAYIELNELELAIEDLEQSILHEPVLPEAFYNLALLYDSSGQLEKAKEMITKAYELNPNEASFINTYKKITGESPE</sequence>
<feature type="transmembrane region" description="Helical" evidence="8">
    <location>
        <begin position="292"/>
        <end position="312"/>
    </location>
</feature>
<keyword evidence="7" id="KW-0802">TPR repeat</keyword>
<dbReference type="Gene3D" id="1.25.40.10">
    <property type="entry name" value="Tetratricopeptide repeat domain"/>
    <property type="match status" value="1"/>
</dbReference>
<accession>A0A9X1CCM2</accession>
<dbReference type="InterPro" id="IPR035952">
    <property type="entry name" value="Rhomboid-like_sf"/>
</dbReference>
<dbReference type="InterPro" id="IPR019734">
    <property type="entry name" value="TPR_rpt"/>
</dbReference>
<dbReference type="GO" id="GO:0004252">
    <property type="term" value="F:serine-type endopeptidase activity"/>
    <property type="evidence" value="ECO:0007669"/>
    <property type="project" value="InterPro"/>
</dbReference>